<evidence type="ECO:0000313" key="11">
    <source>
        <dbReference type="Proteomes" id="UP000274822"/>
    </source>
</evidence>
<dbReference type="PROSITE" id="PS00113">
    <property type="entry name" value="ADENYLATE_KINASE"/>
    <property type="match status" value="1"/>
</dbReference>
<feature type="binding site" evidence="7">
    <location>
        <begin position="266"/>
        <end position="267"/>
    </location>
    <ligand>
        <name>GTP</name>
        <dbReference type="ChEBI" id="CHEBI:37565"/>
    </ligand>
</feature>
<keyword evidence="6 7" id="KW-0342">GTP-binding</keyword>
<dbReference type="NCBIfam" id="TIGR01351">
    <property type="entry name" value="adk"/>
    <property type="match status" value="1"/>
</dbReference>
<comment type="domain">
    <text evidence="7">Consists of three domains, a large central CORE domain and two small peripheral domains, NMPbind and LID, which undergo movements during catalysis. The LID domain closes over the site of phosphoryl transfer upon GTP binding. Assembling and dissambling the active center during each catalytic cycle provides an effective means to prevent GTP hydrolysis.</text>
</comment>
<dbReference type="EMBL" id="RBNJ01022513">
    <property type="protein sequence ID" value="RUS18115.1"/>
    <property type="molecule type" value="Genomic_DNA"/>
</dbReference>
<feature type="binding site" evidence="7">
    <location>
        <position position="257"/>
    </location>
    <ligand>
        <name>GTP</name>
        <dbReference type="ChEBI" id="CHEBI:37565"/>
    </ligand>
</feature>
<dbReference type="Pfam" id="PF05191">
    <property type="entry name" value="ADK_lid"/>
    <property type="match status" value="1"/>
</dbReference>
<comment type="function">
    <text evidence="7">Involved in maintaining the homeostasis of cellular nucleotides by catalyzing the interconversion of nucleoside phosphates. Has GTP:AMP phosphotransferase and ITP:AMP phosphotransferase activities.</text>
</comment>
<name>A0A433PKX4_9FUNG</name>
<dbReference type="PRINTS" id="PR00094">
    <property type="entry name" value="ADENYLTKNASE"/>
</dbReference>
<dbReference type="HAMAP" id="MF_00235">
    <property type="entry name" value="Adenylate_kinase_Adk"/>
    <property type="match status" value="1"/>
</dbReference>
<evidence type="ECO:0000256" key="8">
    <source>
        <dbReference type="SAM" id="MobiDB-lite"/>
    </source>
</evidence>
<dbReference type="GO" id="GO:0005524">
    <property type="term" value="F:ATP binding"/>
    <property type="evidence" value="ECO:0007669"/>
    <property type="project" value="InterPro"/>
</dbReference>
<comment type="subunit">
    <text evidence="7">Monomer.</text>
</comment>
<keyword evidence="5 7" id="KW-0496">Mitochondrion</keyword>
<dbReference type="GO" id="GO:0004017">
    <property type="term" value="F:AMP kinase activity"/>
    <property type="evidence" value="ECO:0007669"/>
    <property type="project" value="InterPro"/>
</dbReference>
<dbReference type="InterPro" id="IPR027417">
    <property type="entry name" value="P-loop_NTPase"/>
</dbReference>
<dbReference type="AlphaFoldDB" id="A0A433PKX4"/>
<evidence type="ECO:0000256" key="5">
    <source>
        <dbReference type="ARBA" id="ARBA00023128"/>
    </source>
</evidence>
<feature type="binding site" evidence="7">
    <location>
        <position position="162"/>
    </location>
    <ligand>
        <name>AMP</name>
        <dbReference type="ChEBI" id="CHEBI:456215"/>
    </ligand>
</feature>
<feature type="binding site" evidence="7">
    <location>
        <position position="301"/>
    </location>
    <ligand>
        <name>AMP</name>
        <dbReference type="ChEBI" id="CHEBI:456215"/>
    </ligand>
</feature>
<feature type="binding site" evidence="7">
    <location>
        <begin position="188"/>
        <end position="190"/>
    </location>
    <ligand>
        <name>AMP</name>
        <dbReference type="ChEBI" id="CHEBI:456215"/>
    </ligand>
</feature>
<dbReference type="GO" id="GO:0005759">
    <property type="term" value="C:mitochondrial matrix"/>
    <property type="evidence" value="ECO:0007669"/>
    <property type="project" value="UniProtKB-SubCell"/>
</dbReference>
<dbReference type="GO" id="GO:0046041">
    <property type="term" value="P:ITP metabolic process"/>
    <property type="evidence" value="ECO:0007669"/>
    <property type="project" value="UniProtKB-UniRule"/>
</dbReference>
<feature type="region of interest" description="Disordered" evidence="8">
    <location>
        <begin position="59"/>
        <end position="112"/>
    </location>
</feature>
<evidence type="ECO:0000256" key="7">
    <source>
        <dbReference type="HAMAP-Rule" id="MF_03169"/>
    </source>
</evidence>
<reference evidence="10 11" key="1">
    <citation type="journal article" date="2018" name="New Phytol.">
        <title>Phylogenomics of Endogonaceae and evolution of mycorrhizas within Mucoromycota.</title>
        <authorList>
            <person name="Chang Y."/>
            <person name="Desiro A."/>
            <person name="Na H."/>
            <person name="Sandor L."/>
            <person name="Lipzen A."/>
            <person name="Clum A."/>
            <person name="Barry K."/>
            <person name="Grigoriev I.V."/>
            <person name="Martin F.M."/>
            <person name="Stajich J.E."/>
            <person name="Smith M.E."/>
            <person name="Bonito G."/>
            <person name="Spatafora J.W."/>
        </authorList>
    </citation>
    <scope>NUCLEOTIDE SEQUENCE [LARGE SCALE GENOMIC DNA]</scope>
    <source>
        <strain evidence="10 11">AD002</strain>
    </source>
</reference>
<dbReference type="InterPro" id="IPR033690">
    <property type="entry name" value="Adenylat_kinase_CS"/>
</dbReference>
<evidence type="ECO:0000256" key="2">
    <source>
        <dbReference type="ARBA" id="ARBA00022679"/>
    </source>
</evidence>
<comment type="caution">
    <text evidence="10">The sequence shown here is derived from an EMBL/GenBank/DDBJ whole genome shotgun (WGS) entry which is preliminary data.</text>
</comment>
<gene>
    <name evidence="7" type="primary">ADK2</name>
    <name evidence="10" type="ORF">BC938DRAFT_476066</name>
</gene>
<dbReference type="SUPFAM" id="SSF52540">
    <property type="entry name" value="P-loop containing nucleoside triphosphate hydrolases"/>
    <property type="match status" value="1"/>
</dbReference>
<evidence type="ECO:0000256" key="1">
    <source>
        <dbReference type="ARBA" id="ARBA00004305"/>
    </source>
</evidence>
<dbReference type="CDD" id="cd01428">
    <property type="entry name" value="ADK"/>
    <property type="match status" value="1"/>
</dbReference>
<organism evidence="10 11">
    <name type="scientific">Jimgerdemannia flammicorona</name>
    <dbReference type="NCBI Taxonomy" id="994334"/>
    <lineage>
        <taxon>Eukaryota</taxon>
        <taxon>Fungi</taxon>
        <taxon>Fungi incertae sedis</taxon>
        <taxon>Mucoromycota</taxon>
        <taxon>Mucoromycotina</taxon>
        <taxon>Endogonomycetes</taxon>
        <taxon>Endogonales</taxon>
        <taxon>Endogonaceae</taxon>
        <taxon>Jimgerdemannia</taxon>
    </lineage>
</organism>
<dbReference type="Proteomes" id="UP000274822">
    <property type="component" value="Unassembled WGS sequence"/>
</dbReference>
<comment type="subcellular location">
    <subcellularLocation>
        <location evidence="1 7">Mitochondrion matrix</location>
    </subcellularLocation>
</comment>
<dbReference type="InterPro" id="IPR028586">
    <property type="entry name" value="AK3/Ak4_mitochondrial"/>
</dbReference>
<dbReference type="Gene3D" id="3.40.50.300">
    <property type="entry name" value="P-loop containing nucleotide triphosphate hydrolases"/>
    <property type="match status" value="1"/>
</dbReference>
<dbReference type="GO" id="GO:0046033">
    <property type="term" value="P:AMP metabolic process"/>
    <property type="evidence" value="ECO:0007669"/>
    <property type="project" value="UniProtKB-UniRule"/>
</dbReference>
<dbReference type="InterPro" id="IPR000850">
    <property type="entry name" value="Adenylat/UMP-CMP_kin"/>
</dbReference>
<keyword evidence="3 7" id="KW-0547">Nucleotide-binding</keyword>
<feature type="binding site" evidence="7">
    <location>
        <position position="330"/>
    </location>
    <ligand>
        <name>GTP</name>
        <dbReference type="ChEBI" id="CHEBI:37565"/>
    </ligand>
</feature>
<dbReference type="Pfam" id="PF00406">
    <property type="entry name" value="ADK"/>
    <property type="match status" value="1"/>
</dbReference>
<evidence type="ECO:0000256" key="3">
    <source>
        <dbReference type="ARBA" id="ARBA00022741"/>
    </source>
</evidence>
<keyword evidence="4 7" id="KW-0418">Kinase</keyword>
<dbReference type="GO" id="GO:0046899">
    <property type="term" value="F:nucleoside triphosphate adenylate kinase activity"/>
    <property type="evidence" value="ECO:0007669"/>
    <property type="project" value="UniProtKB-UniRule"/>
</dbReference>
<dbReference type="InterPro" id="IPR006259">
    <property type="entry name" value="Adenyl_kin_sub"/>
</dbReference>
<sequence length="375" mass="41352">MELNQKRLIRVLFVGLFGLGRCVINPPGPHRAPLPLHIRALSPLQKFYLLNVLNRNPKELGHGPPSSHLPVPRTSEPPNATRPLFPRNQRKEPGGLFGPPHEVASPGQSRKWTGAGQRYIPVENGTALSYDTIPTLSVIQGAGKGTQSAWIQSHFSVVHISSGDVLRKNIAAGTEIGRATARVMETGGLVSDETIITLINGELQKYGSKNWLLDGFPRNIEQATSLDMNLCKAGQPLNLVVNLDVPENVIMQRIMDRWVHIPSGRVYNLDYNPPRRVGFDDLTGEPLSKRPDDNPDVFRVRLAKHKALTTPLLDHYDRRGILVSLRGSTSDEIYPKIQRELARKFGLVPHGGTAEVKPNEIPNQEETAVAGMALA</sequence>
<feature type="region of interest" description="LID" evidence="7">
    <location>
        <begin position="256"/>
        <end position="293"/>
    </location>
</feature>
<protein>
    <recommendedName>
        <fullName evidence="7">GTP:AMP phosphotransferase, mitochondrial</fullName>
        <ecNumber evidence="7">2.7.4.10</ecNumber>
    </recommendedName>
    <alternativeName>
        <fullName evidence="7">Adenylate kinase 3</fullName>
        <shortName evidence="7">AK 3</shortName>
    </alternativeName>
</protein>
<evidence type="ECO:0000256" key="6">
    <source>
        <dbReference type="ARBA" id="ARBA00023134"/>
    </source>
</evidence>
<dbReference type="FunFam" id="3.40.50.300:FF:000106">
    <property type="entry name" value="Adenylate kinase mitochondrial"/>
    <property type="match status" value="1"/>
</dbReference>
<keyword evidence="2 7" id="KW-0808">Transferase</keyword>
<feature type="binding site" evidence="7">
    <location>
        <position position="290"/>
    </location>
    <ligand>
        <name>AMP</name>
        <dbReference type="ChEBI" id="CHEBI:456215"/>
    </ligand>
</feature>
<feature type="binding site" evidence="7">
    <location>
        <begin position="141"/>
        <end position="146"/>
    </location>
    <ligand>
        <name>GTP</name>
        <dbReference type="ChEBI" id="CHEBI:37565"/>
    </ligand>
</feature>
<keyword evidence="11" id="KW-1185">Reference proteome</keyword>
<evidence type="ECO:0000259" key="9">
    <source>
        <dbReference type="Pfam" id="PF05191"/>
    </source>
</evidence>
<dbReference type="GO" id="GO:0006172">
    <property type="term" value="P:ADP biosynthetic process"/>
    <property type="evidence" value="ECO:0007669"/>
    <property type="project" value="UniProtKB-UniRule"/>
</dbReference>
<comment type="catalytic activity">
    <reaction evidence="7">
        <text>a ribonucleoside 5'-triphosphate + AMP = a ribonucleoside 5'-diphosphate + ADP</text>
        <dbReference type="Rhea" id="RHEA:13749"/>
        <dbReference type="ChEBI" id="CHEBI:57930"/>
        <dbReference type="ChEBI" id="CHEBI:61557"/>
        <dbReference type="ChEBI" id="CHEBI:456215"/>
        <dbReference type="ChEBI" id="CHEBI:456216"/>
        <dbReference type="EC" id="2.7.4.10"/>
    </reaction>
</comment>
<comment type="similarity">
    <text evidence="7">Belongs to the adenylate kinase family. AK3 subfamily.</text>
</comment>
<dbReference type="InterPro" id="IPR007862">
    <property type="entry name" value="Adenylate_kinase_lid-dom"/>
</dbReference>
<feature type="binding site" evidence="7">
    <location>
        <begin position="215"/>
        <end position="218"/>
    </location>
    <ligand>
        <name>AMP</name>
        <dbReference type="ChEBI" id="CHEBI:456215"/>
    </ligand>
</feature>
<dbReference type="GO" id="GO:0046039">
    <property type="term" value="P:GTP metabolic process"/>
    <property type="evidence" value="ECO:0007669"/>
    <property type="project" value="UniProtKB-UniRule"/>
</dbReference>
<feature type="domain" description="Adenylate kinase active site lid" evidence="9">
    <location>
        <begin position="257"/>
        <end position="292"/>
    </location>
</feature>
<feature type="region of interest" description="NMPbind" evidence="7">
    <location>
        <begin position="161"/>
        <end position="190"/>
    </location>
</feature>
<proteinExistence type="inferred from homology"/>
<dbReference type="PANTHER" id="PTHR23359">
    <property type="entry name" value="NUCLEOTIDE KINASE"/>
    <property type="match status" value="1"/>
</dbReference>
<dbReference type="EC" id="2.7.4.10" evidence="7"/>
<dbReference type="HAMAP" id="MF_03169">
    <property type="entry name" value="Adenylate_kinase_AK3"/>
    <property type="match status" value="1"/>
</dbReference>
<dbReference type="GO" id="GO:0005525">
    <property type="term" value="F:GTP binding"/>
    <property type="evidence" value="ECO:0007669"/>
    <property type="project" value="UniProtKB-KW"/>
</dbReference>
<feature type="binding site" evidence="7">
    <location>
        <position position="222"/>
    </location>
    <ligand>
        <name>AMP</name>
        <dbReference type="ChEBI" id="CHEBI:456215"/>
    </ligand>
</feature>
<evidence type="ECO:0000256" key="4">
    <source>
        <dbReference type="ARBA" id="ARBA00022777"/>
    </source>
</evidence>
<feature type="binding site" evidence="7">
    <location>
        <position position="167"/>
    </location>
    <ligand>
        <name>AMP</name>
        <dbReference type="ChEBI" id="CHEBI:456215"/>
    </ligand>
</feature>
<evidence type="ECO:0000313" key="10">
    <source>
        <dbReference type="EMBL" id="RUS18115.1"/>
    </source>
</evidence>
<accession>A0A433PKX4</accession>